<dbReference type="InterPro" id="IPR050331">
    <property type="entry name" value="Zinc_finger"/>
</dbReference>
<dbReference type="EMBL" id="UZAE01000299">
    <property type="protein sequence ID" value="VDN96761.1"/>
    <property type="molecule type" value="Genomic_DNA"/>
</dbReference>
<evidence type="ECO:0000259" key="8">
    <source>
        <dbReference type="PROSITE" id="PS50157"/>
    </source>
</evidence>
<protein>
    <recommendedName>
        <fullName evidence="8">C2H2-type domain-containing protein</fullName>
    </recommendedName>
</protein>
<dbReference type="FunFam" id="3.30.160.60:FF:001111">
    <property type="entry name" value="Zinc finger protein 92 homolog"/>
    <property type="match status" value="1"/>
</dbReference>
<keyword evidence="2" id="KW-0479">Metal-binding</keyword>
<dbReference type="FunFam" id="3.30.160.60:FF:000145">
    <property type="entry name" value="Zinc finger protein 574"/>
    <property type="match status" value="1"/>
</dbReference>
<dbReference type="InterPro" id="IPR036236">
    <property type="entry name" value="Znf_C2H2_sf"/>
</dbReference>
<reference evidence="9 10" key="1">
    <citation type="submission" date="2018-11" db="EMBL/GenBank/DDBJ databases">
        <authorList>
            <consortium name="Pathogen Informatics"/>
        </authorList>
    </citation>
    <scope>NUCLEOTIDE SEQUENCE [LARGE SCALE GENOMIC DNA]</scope>
</reference>
<dbReference type="PROSITE" id="PS00028">
    <property type="entry name" value="ZINC_FINGER_C2H2_1"/>
    <property type="match status" value="3"/>
</dbReference>
<evidence type="ECO:0000256" key="6">
    <source>
        <dbReference type="ARBA" id="ARBA00023242"/>
    </source>
</evidence>
<dbReference type="SUPFAM" id="SSF57667">
    <property type="entry name" value="beta-beta-alpha zinc fingers"/>
    <property type="match status" value="3"/>
</dbReference>
<evidence type="ECO:0000256" key="7">
    <source>
        <dbReference type="PROSITE-ProRule" id="PRU00042"/>
    </source>
</evidence>
<sequence>MNKFNSIEVIDLPTKHGPLDKVGESIAKMSKETTNNEKRFSCDVCKIKFRYRYQLDVHKSRHSGVKPFECESCGKQFYTQSELNSHKLVHTDERPHECRICGTKFKRQSNLFQHMRTHTFKHTHHLTRHLRFLSEERPFGCENANKHSKKYNLTIHMRSPYGRKTIKM</sequence>
<dbReference type="PANTHER" id="PTHR16515">
    <property type="entry name" value="PR DOMAIN ZINC FINGER PROTEIN"/>
    <property type="match status" value="1"/>
</dbReference>
<dbReference type="SMART" id="SM00355">
    <property type="entry name" value="ZnF_C2H2"/>
    <property type="match status" value="3"/>
</dbReference>
<dbReference type="AlphaFoldDB" id="A0A3P7UUV3"/>
<dbReference type="OrthoDB" id="3437960at2759"/>
<feature type="domain" description="C2H2-type" evidence="8">
    <location>
        <begin position="68"/>
        <end position="95"/>
    </location>
</feature>
<evidence type="ECO:0000313" key="10">
    <source>
        <dbReference type="Proteomes" id="UP000278807"/>
    </source>
</evidence>
<comment type="subcellular location">
    <subcellularLocation>
        <location evidence="1">Nucleus</location>
    </subcellularLocation>
</comment>
<dbReference type="InterPro" id="IPR013087">
    <property type="entry name" value="Znf_C2H2_type"/>
</dbReference>
<keyword evidence="5" id="KW-0862">Zinc</keyword>
<dbReference type="Proteomes" id="UP000278807">
    <property type="component" value="Unassembled WGS sequence"/>
</dbReference>
<keyword evidence="4 7" id="KW-0863">Zinc-finger</keyword>
<proteinExistence type="predicted"/>
<keyword evidence="6" id="KW-0539">Nucleus</keyword>
<accession>A0A3P7UUV3</accession>
<organism evidence="9 10">
    <name type="scientific">Rodentolepis nana</name>
    <name type="common">Dwarf tapeworm</name>
    <name type="synonym">Hymenolepis nana</name>
    <dbReference type="NCBI Taxonomy" id="102285"/>
    <lineage>
        <taxon>Eukaryota</taxon>
        <taxon>Metazoa</taxon>
        <taxon>Spiralia</taxon>
        <taxon>Lophotrochozoa</taxon>
        <taxon>Platyhelminthes</taxon>
        <taxon>Cestoda</taxon>
        <taxon>Eucestoda</taxon>
        <taxon>Cyclophyllidea</taxon>
        <taxon>Hymenolepididae</taxon>
        <taxon>Rodentolepis</taxon>
    </lineage>
</organism>
<evidence type="ECO:0000256" key="1">
    <source>
        <dbReference type="ARBA" id="ARBA00004123"/>
    </source>
</evidence>
<evidence type="ECO:0000256" key="3">
    <source>
        <dbReference type="ARBA" id="ARBA00022737"/>
    </source>
</evidence>
<feature type="domain" description="C2H2-type" evidence="8">
    <location>
        <begin position="96"/>
        <end position="123"/>
    </location>
</feature>
<gene>
    <name evidence="9" type="ORF">HNAJ_LOCUS902</name>
</gene>
<feature type="domain" description="C2H2-type" evidence="8">
    <location>
        <begin position="40"/>
        <end position="67"/>
    </location>
</feature>
<dbReference type="GO" id="GO:0005634">
    <property type="term" value="C:nucleus"/>
    <property type="evidence" value="ECO:0007669"/>
    <property type="project" value="UniProtKB-SubCell"/>
</dbReference>
<evidence type="ECO:0000256" key="5">
    <source>
        <dbReference type="ARBA" id="ARBA00022833"/>
    </source>
</evidence>
<evidence type="ECO:0000313" key="9">
    <source>
        <dbReference type="EMBL" id="VDN96761.1"/>
    </source>
</evidence>
<keyword evidence="10" id="KW-1185">Reference proteome</keyword>
<dbReference type="GO" id="GO:0010468">
    <property type="term" value="P:regulation of gene expression"/>
    <property type="evidence" value="ECO:0007669"/>
    <property type="project" value="TreeGrafter"/>
</dbReference>
<evidence type="ECO:0000256" key="2">
    <source>
        <dbReference type="ARBA" id="ARBA00022723"/>
    </source>
</evidence>
<dbReference type="Gene3D" id="3.30.160.60">
    <property type="entry name" value="Classic Zinc Finger"/>
    <property type="match status" value="3"/>
</dbReference>
<dbReference type="PANTHER" id="PTHR16515:SF49">
    <property type="entry name" value="GASTRULA ZINC FINGER PROTEIN XLCGF49.1-LIKE-RELATED"/>
    <property type="match status" value="1"/>
</dbReference>
<dbReference type="PROSITE" id="PS50157">
    <property type="entry name" value="ZINC_FINGER_C2H2_2"/>
    <property type="match status" value="3"/>
</dbReference>
<dbReference type="Pfam" id="PF00096">
    <property type="entry name" value="zf-C2H2"/>
    <property type="match status" value="3"/>
</dbReference>
<evidence type="ECO:0000256" key="4">
    <source>
        <dbReference type="ARBA" id="ARBA00022771"/>
    </source>
</evidence>
<name>A0A3P7UUV3_RODNA</name>
<dbReference type="GO" id="GO:0008270">
    <property type="term" value="F:zinc ion binding"/>
    <property type="evidence" value="ECO:0007669"/>
    <property type="project" value="UniProtKB-KW"/>
</dbReference>
<keyword evidence="3" id="KW-0677">Repeat</keyword>